<dbReference type="Proteomes" id="UP001652624">
    <property type="component" value="Chromosome 6"/>
</dbReference>
<dbReference type="InterPro" id="IPR029071">
    <property type="entry name" value="Ubiquitin-like_domsf"/>
</dbReference>
<dbReference type="SUPFAM" id="SSF54236">
    <property type="entry name" value="Ubiquitin-like"/>
    <property type="match status" value="2"/>
</dbReference>
<dbReference type="SUPFAM" id="SSF81631">
    <property type="entry name" value="PAP/OAS1 substrate-binding domain"/>
    <property type="match status" value="1"/>
</dbReference>
<evidence type="ECO:0000259" key="6">
    <source>
        <dbReference type="PROSITE" id="PS50053"/>
    </source>
</evidence>
<name>A0ABM3XJF8_ERIEU</name>
<protein>
    <submittedName>
        <fullName evidence="8">2'-5'-oligoadenylate synthase-like protein 1 isoform X1</fullName>
    </submittedName>
</protein>
<dbReference type="Gene3D" id="1.10.1410.20">
    <property type="entry name" value="2'-5'-oligoadenylate synthetase 1, domain 2"/>
    <property type="match status" value="1"/>
</dbReference>
<dbReference type="InterPro" id="IPR018952">
    <property type="entry name" value="2-5-oligoAdlate_synth_1_dom2/C"/>
</dbReference>
<dbReference type="PANTHER" id="PTHR11258:SF16">
    <property type="entry name" value="2'-5'-OLIGOADENYLATE SYNTHASE-LIKE PROTEIN"/>
    <property type="match status" value="1"/>
</dbReference>
<evidence type="ECO:0000256" key="4">
    <source>
        <dbReference type="ARBA" id="ARBA00022884"/>
    </source>
</evidence>
<keyword evidence="3" id="KW-0391">Immunity</keyword>
<dbReference type="SMART" id="SM00213">
    <property type="entry name" value="UBQ"/>
    <property type="match status" value="2"/>
</dbReference>
<accession>A0ABM3XJF8</accession>
<proteinExistence type="inferred from homology"/>
<evidence type="ECO:0000256" key="5">
    <source>
        <dbReference type="ARBA" id="ARBA00023118"/>
    </source>
</evidence>
<dbReference type="SUPFAM" id="SSF81301">
    <property type="entry name" value="Nucleotidyltransferase"/>
    <property type="match status" value="1"/>
</dbReference>
<dbReference type="Gene3D" id="3.30.460.10">
    <property type="entry name" value="Beta Polymerase, domain 2"/>
    <property type="match status" value="1"/>
</dbReference>
<dbReference type="GeneID" id="103115505"/>
<keyword evidence="2" id="KW-0399">Innate immunity</keyword>
<evidence type="ECO:0000256" key="2">
    <source>
        <dbReference type="ARBA" id="ARBA00022588"/>
    </source>
</evidence>
<keyword evidence="4" id="KW-0694">RNA-binding</keyword>
<reference evidence="8" key="1">
    <citation type="submission" date="2025-08" db="UniProtKB">
        <authorList>
            <consortium name="RefSeq"/>
        </authorList>
    </citation>
    <scope>IDENTIFICATION</scope>
</reference>
<dbReference type="PROSITE" id="PS50152">
    <property type="entry name" value="25A_SYNTH_3"/>
    <property type="match status" value="1"/>
</dbReference>
<dbReference type="Pfam" id="PF00240">
    <property type="entry name" value="ubiquitin"/>
    <property type="match status" value="1"/>
</dbReference>
<dbReference type="InterPro" id="IPR043519">
    <property type="entry name" value="NT_sf"/>
</dbReference>
<gene>
    <name evidence="8" type="primary">LOC103115505</name>
</gene>
<dbReference type="Pfam" id="PF10421">
    <property type="entry name" value="OAS1_C"/>
    <property type="match status" value="1"/>
</dbReference>
<dbReference type="RefSeq" id="XP_060048959.1">
    <property type="nucleotide sequence ID" value="XM_060192976.1"/>
</dbReference>
<dbReference type="InterPro" id="IPR000626">
    <property type="entry name" value="Ubiquitin-like_dom"/>
</dbReference>
<keyword evidence="7" id="KW-1185">Reference proteome</keyword>
<dbReference type="PROSITE" id="PS50053">
    <property type="entry name" value="UBIQUITIN_2"/>
    <property type="match status" value="1"/>
</dbReference>
<keyword evidence="5" id="KW-0051">Antiviral defense</keyword>
<sequence>MAQPGELYRTPASRLDAFVTQWLQPKRRQKEEVLDTLWAVEQFLKNERFLGEQGPHRSARVLKVVMVGCYGNGTALRNNLDVELVAFLSCFHSFQDEADSRQTILHMIQRKAWSCQDLLELGLWDVQVTQGPPSGVVLSIKTWDSTTPTTVTIVPAYRALGPSAPGGQAPPFPNAACYQDLIAACDYPGQFSPSFSELQRNFVKHQPTKLKSLLRLVKHWYLQYVKARCPKAHLPPLYALELLTIYAWEVGTHMETAFQLDKGFTTVMELLQDSESLCIYWNHFYSLQDPVIGDLVRKQLQRERPIILDPADPTHNVAEGYRWDIMAQRASQCLKQDCCYDSEDNPVPGWDVQLLLATPSLHTPFPGFEEATARETSPSTRVIQVTVELWNSWKLSFRVNPYDPVKKLMKKIQRSKGFSGQLHLSFQEPGGERQPLNPTCTLASHGIFSDTLFSVVETVFPEIQVFVKGPDGESQAYVTHPNSFVSSLKQQIEFQCGLPKKQQQLELRGQVLQNWLVLGSCGVQENNTLILSKKQAGEAPFVSTC</sequence>
<dbReference type="PROSITE" id="PS00833">
    <property type="entry name" value="25A_SYNTH_2"/>
    <property type="match status" value="1"/>
</dbReference>
<organism evidence="7 8">
    <name type="scientific">Erinaceus europaeus</name>
    <name type="common">Western European hedgehog</name>
    <dbReference type="NCBI Taxonomy" id="9365"/>
    <lineage>
        <taxon>Eukaryota</taxon>
        <taxon>Metazoa</taxon>
        <taxon>Chordata</taxon>
        <taxon>Craniata</taxon>
        <taxon>Vertebrata</taxon>
        <taxon>Euteleostomi</taxon>
        <taxon>Mammalia</taxon>
        <taxon>Eutheria</taxon>
        <taxon>Laurasiatheria</taxon>
        <taxon>Eulipotyphla</taxon>
        <taxon>Erinaceidae</taxon>
        <taxon>Erinaceinae</taxon>
        <taxon>Erinaceus</taxon>
    </lineage>
</organism>
<dbReference type="InterPro" id="IPR006117">
    <property type="entry name" value="2-5OAS_C_CS"/>
</dbReference>
<evidence type="ECO:0000313" key="7">
    <source>
        <dbReference type="Proteomes" id="UP001652624"/>
    </source>
</evidence>
<feature type="domain" description="Ubiquitin-like" evidence="6">
    <location>
        <begin position="463"/>
        <end position="538"/>
    </location>
</feature>
<evidence type="ECO:0000313" key="8">
    <source>
        <dbReference type="RefSeq" id="XP_060048959.1"/>
    </source>
</evidence>
<dbReference type="PANTHER" id="PTHR11258">
    <property type="entry name" value="2-5 OLIGOADENYLATE SYNTHETASE"/>
    <property type="match status" value="1"/>
</dbReference>
<evidence type="ECO:0000256" key="1">
    <source>
        <dbReference type="ARBA" id="ARBA00009526"/>
    </source>
</evidence>
<evidence type="ECO:0000256" key="3">
    <source>
        <dbReference type="ARBA" id="ARBA00022859"/>
    </source>
</evidence>
<comment type="similarity">
    <text evidence="1">Belongs to the 2-5A synthase family.</text>
</comment>
<dbReference type="Gene3D" id="3.10.20.90">
    <property type="entry name" value="Phosphatidylinositol 3-kinase Catalytic Subunit, Chain A, domain 1"/>
    <property type="match status" value="1"/>
</dbReference>